<evidence type="ECO:0000256" key="4">
    <source>
        <dbReference type="ARBA" id="ARBA00022491"/>
    </source>
</evidence>
<comment type="similarity">
    <text evidence="2 8">Belongs to the ArgR family.</text>
</comment>
<keyword evidence="5 8" id="KW-0805">Transcription regulation</keyword>
<dbReference type="Pfam" id="PF02863">
    <property type="entry name" value="Arg_repressor_C"/>
    <property type="match status" value="1"/>
</dbReference>
<dbReference type="PANTHER" id="PTHR34471:SF1">
    <property type="entry name" value="ARGININE REPRESSOR"/>
    <property type="match status" value="1"/>
</dbReference>
<comment type="subcellular location">
    <subcellularLocation>
        <location evidence="1 8">Cytoplasm</location>
    </subcellularLocation>
</comment>
<evidence type="ECO:0000259" key="9">
    <source>
        <dbReference type="Pfam" id="PF01316"/>
    </source>
</evidence>
<dbReference type="KEGG" id="wne:PIG85_04785"/>
<evidence type="ECO:0000259" key="10">
    <source>
        <dbReference type="Pfam" id="PF02863"/>
    </source>
</evidence>
<dbReference type="Gene3D" id="3.30.1360.40">
    <property type="match status" value="1"/>
</dbReference>
<reference evidence="11" key="1">
    <citation type="submission" date="2023-01" db="EMBL/GenBank/DDBJ databases">
        <title>Comparative Genomic Analysis of the Clinically-Derived Winkia Strain NY0527 Provides Evidence into the Taxonomic Reassignment of Winkia neuii and Characterizes Their Virulence Traits.</title>
        <authorList>
            <person name="Cai X."/>
            <person name="Peng Y."/>
            <person name="Li M."/>
            <person name="Qiu Y."/>
            <person name="Wang Y."/>
            <person name="Xu L."/>
            <person name="Hou Q."/>
        </authorList>
    </citation>
    <scope>NUCLEOTIDE SEQUENCE</scope>
    <source>
        <strain evidence="11">NY0527</strain>
    </source>
</reference>
<proteinExistence type="inferred from homology"/>
<evidence type="ECO:0000256" key="3">
    <source>
        <dbReference type="ARBA" id="ARBA00022490"/>
    </source>
</evidence>
<dbReference type="EMBL" id="CP116394">
    <property type="protein sequence ID" value="WCE46967.1"/>
    <property type="molecule type" value="Genomic_DNA"/>
</dbReference>
<evidence type="ECO:0000256" key="1">
    <source>
        <dbReference type="ARBA" id="ARBA00004496"/>
    </source>
</evidence>
<keyword evidence="8" id="KW-0055">Arginine biosynthesis</keyword>
<organism evidence="11 12">
    <name type="scientific">Winkia neuii subsp. anitrata</name>
    <dbReference type="NCBI Taxonomy" id="29318"/>
    <lineage>
        <taxon>Bacteria</taxon>
        <taxon>Bacillati</taxon>
        <taxon>Actinomycetota</taxon>
        <taxon>Actinomycetes</taxon>
        <taxon>Actinomycetales</taxon>
        <taxon>Actinomycetaceae</taxon>
        <taxon>Winkia</taxon>
    </lineage>
</organism>
<dbReference type="PANTHER" id="PTHR34471">
    <property type="entry name" value="ARGININE REPRESSOR"/>
    <property type="match status" value="1"/>
</dbReference>
<dbReference type="PRINTS" id="PR01467">
    <property type="entry name" value="ARGREPRESSOR"/>
</dbReference>
<accession>A0AB38XRL0</accession>
<evidence type="ECO:0000313" key="12">
    <source>
        <dbReference type="Proteomes" id="UP001211044"/>
    </source>
</evidence>
<dbReference type="AlphaFoldDB" id="A0AB38XRL0"/>
<dbReference type="InterPro" id="IPR036388">
    <property type="entry name" value="WH-like_DNA-bd_sf"/>
</dbReference>
<dbReference type="Proteomes" id="UP001211044">
    <property type="component" value="Chromosome"/>
</dbReference>
<dbReference type="InterPro" id="IPR036251">
    <property type="entry name" value="Arg_repress_C_sf"/>
</dbReference>
<evidence type="ECO:0000256" key="5">
    <source>
        <dbReference type="ARBA" id="ARBA00023015"/>
    </source>
</evidence>
<name>A0AB38XRL0_9ACTO</name>
<dbReference type="GO" id="GO:0003677">
    <property type="term" value="F:DNA binding"/>
    <property type="evidence" value="ECO:0007669"/>
    <property type="project" value="UniProtKB-KW"/>
</dbReference>
<evidence type="ECO:0000313" key="11">
    <source>
        <dbReference type="EMBL" id="WCE46967.1"/>
    </source>
</evidence>
<dbReference type="SUPFAM" id="SSF46785">
    <property type="entry name" value="Winged helix' DNA-binding domain"/>
    <property type="match status" value="1"/>
</dbReference>
<comment type="function">
    <text evidence="8">Regulates arginine biosynthesis genes.</text>
</comment>
<dbReference type="GO" id="GO:0005737">
    <property type="term" value="C:cytoplasm"/>
    <property type="evidence" value="ECO:0007669"/>
    <property type="project" value="UniProtKB-SubCell"/>
</dbReference>
<feature type="domain" description="Arginine repressor DNA-binding" evidence="9">
    <location>
        <begin position="9"/>
        <end position="71"/>
    </location>
</feature>
<dbReference type="InterPro" id="IPR020899">
    <property type="entry name" value="Arg_repress_C"/>
</dbReference>
<evidence type="ECO:0000256" key="8">
    <source>
        <dbReference type="HAMAP-Rule" id="MF_00173"/>
    </source>
</evidence>
<dbReference type="HAMAP" id="MF_00173">
    <property type="entry name" value="Arg_repressor"/>
    <property type="match status" value="1"/>
</dbReference>
<keyword evidence="3 8" id="KW-0963">Cytoplasm</keyword>
<sequence>MGQVRPGTKAARRAAIAEIFASETIGSQSELRDALGARGITTTQATLSRDLVEMHATKVRNESGDYVYGLSTTRVVPGEVSTESGEVRLRRWSRDLVVAATAVAHQVVLRTPAGAAQLLASAIDGAMLEGVVGCVAGDDTVLIICVDPEQAEEVTQYLMKFAESRGTEN</sequence>
<dbReference type="GO" id="GO:0034618">
    <property type="term" value="F:arginine binding"/>
    <property type="evidence" value="ECO:0007669"/>
    <property type="project" value="InterPro"/>
</dbReference>
<protein>
    <recommendedName>
        <fullName evidence="8">Arginine repressor</fullName>
    </recommendedName>
</protein>
<dbReference type="GO" id="GO:1900079">
    <property type="term" value="P:regulation of arginine biosynthetic process"/>
    <property type="evidence" value="ECO:0007669"/>
    <property type="project" value="UniProtKB-UniRule"/>
</dbReference>
<keyword evidence="7 8" id="KW-0804">Transcription</keyword>
<dbReference type="InterPro" id="IPR036390">
    <property type="entry name" value="WH_DNA-bd_sf"/>
</dbReference>
<comment type="pathway">
    <text evidence="8">Amino-acid biosynthesis; L-arginine biosynthesis [regulation].</text>
</comment>
<dbReference type="InterPro" id="IPR001669">
    <property type="entry name" value="Arg_repress"/>
</dbReference>
<evidence type="ECO:0000256" key="2">
    <source>
        <dbReference type="ARBA" id="ARBA00008316"/>
    </source>
</evidence>
<evidence type="ECO:0000256" key="7">
    <source>
        <dbReference type="ARBA" id="ARBA00023163"/>
    </source>
</evidence>
<evidence type="ECO:0000256" key="6">
    <source>
        <dbReference type="ARBA" id="ARBA00023125"/>
    </source>
</evidence>
<dbReference type="GO" id="GO:0051259">
    <property type="term" value="P:protein complex oligomerization"/>
    <property type="evidence" value="ECO:0007669"/>
    <property type="project" value="InterPro"/>
</dbReference>
<keyword evidence="4 8" id="KW-0678">Repressor</keyword>
<dbReference type="Gene3D" id="1.10.10.10">
    <property type="entry name" value="Winged helix-like DNA-binding domain superfamily/Winged helix DNA-binding domain"/>
    <property type="match status" value="1"/>
</dbReference>
<dbReference type="Pfam" id="PF01316">
    <property type="entry name" value="Arg_repressor"/>
    <property type="match status" value="1"/>
</dbReference>
<keyword evidence="6 8" id="KW-0238">DNA-binding</keyword>
<gene>
    <name evidence="8" type="primary">argR</name>
    <name evidence="11" type="ORF">PIG85_04785</name>
</gene>
<feature type="domain" description="Arginine repressor C-terminal" evidence="10">
    <location>
        <begin position="94"/>
        <end position="159"/>
    </location>
</feature>
<dbReference type="SUPFAM" id="SSF55252">
    <property type="entry name" value="C-terminal domain of arginine repressor"/>
    <property type="match status" value="1"/>
</dbReference>
<dbReference type="GO" id="GO:0006526">
    <property type="term" value="P:L-arginine biosynthetic process"/>
    <property type="evidence" value="ECO:0007669"/>
    <property type="project" value="UniProtKB-KW"/>
</dbReference>
<dbReference type="RefSeq" id="WP_239181416.1">
    <property type="nucleotide sequence ID" value="NZ_CP116394.1"/>
</dbReference>
<keyword evidence="8" id="KW-0028">Amino-acid biosynthesis</keyword>
<dbReference type="GO" id="GO:0003700">
    <property type="term" value="F:DNA-binding transcription factor activity"/>
    <property type="evidence" value="ECO:0007669"/>
    <property type="project" value="UniProtKB-UniRule"/>
</dbReference>
<dbReference type="InterPro" id="IPR020900">
    <property type="entry name" value="Arg_repress_DNA-bd"/>
</dbReference>